<reference evidence="1" key="1">
    <citation type="journal article" date="2021" name="bioRxiv">
        <title>Whole Genome Assembly and Annotation of Northern Wild Rice, Zizania palustris L., Supports a Whole Genome Duplication in the Zizania Genus.</title>
        <authorList>
            <person name="Haas M."/>
            <person name="Kono T."/>
            <person name="Macchietto M."/>
            <person name="Millas R."/>
            <person name="McGilp L."/>
            <person name="Shao M."/>
            <person name="Duquette J."/>
            <person name="Hirsch C.N."/>
            <person name="Kimball J."/>
        </authorList>
    </citation>
    <scope>NUCLEOTIDE SEQUENCE</scope>
    <source>
        <tissue evidence="1">Fresh leaf tissue</tissue>
    </source>
</reference>
<name>A0A8J5VV51_ZIZPA</name>
<dbReference type="Proteomes" id="UP000729402">
    <property type="component" value="Unassembled WGS sequence"/>
</dbReference>
<protein>
    <submittedName>
        <fullName evidence="1">Uncharacterized protein</fullName>
    </submittedName>
</protein>
<dbReference type="AlphaFoldDB" id="A0A8J5VV51"/>
<dbReference type="EMBL" id="JAAALK010000283">
    <property type="protein sequence ID" value="KAG8072241.1"/>
    <property type="molecule type" value="Genomic_DNA"/>
</dbReference>
<dbReference type="OrthoDB" id="6159439at2759"/>
<organism evidence="1 2">
    <name type="scientific">Zizania palustris</name>
    <name type="common">Northern wild rice</name>
    <dbReference type="NCBI Taxonomy" id="103762"/>
    <lineage>
        <taxon>Eukaryota</taxon>
        <taxon>Viridiplantae</taxon>
        <taxon>Streptophyta</taxon>
        <taxon>Embryophyta</taxon>
        <taxon>Tracheophyta</taxon>
        <taxon>Spermatophyta</taxon>
        <taxon>Magnoliopsida</taxon>
        <taxon>Liliopsida</taxon>
        <taxon>Poales</taxon>
        <taxon>Poaceae</taxon>
        <taxon>BOP clade</taxon>
        <taxon>Oryzoideae</taxon>
        <taxon>Oryzeae</taxon>
        <taxon>Zizaniinae</taxon>
        <taxon>Zizania</taxon>
    </lineage>
</organism>
<reference evidence="1" key="2">
    <citation type="submission" date="2021-02" db="EMBL/GenBank/DDBJ databases">
        <authorList>
            <person name="Kimball J.A."/>
            <person name="Haas M.W."/>
            <person name="Macchietto M."/>
            <person name="Kono T."/>
            <person name="Duquette J."/>
            <person name="Shao M."/>
        </authorList>
    </citation>
    <scope>NUCLEOTIDE SEQUENCE</scope>
    <source>
        <tissue evidence="1">Fresh leaf tissue</tissue>
    </source>
</reference>
<gene>
    <name evidence="1" type="ORF">GUJ93_ZPchr0006g43236</name>
</gene>
<comment type="caution">
    <text evidence="1">The sequence shown here is derived from an EMBL/GenBank/DDBJ whole genome shotgun (WGS) entry which is preliminary data.</text>
</comment>
<evidence type="ECO:0000313" key="2">
    <source>
        <dbReference type="Proteomes" id="UP000729402"/>
    </source>
</evidence>
<sequence length="76" mass="8433">MYVCIYVQLAAADLNYKKQEDDAMVAAILWRKKLVLHRSLVEIFIGVSDNPIMKTPIPMSREISSAAGGGDHSPEE</sequence>
<proteinExistence type="predicted"/>
<accession>A0A8J5VV51</accession>
<evidence type="ECO:0000313" key="1">
    <source>
        <dbReference type="EMBL" id="KAG8072241.1"/>
    </source>
</evidence>
<keyword evidence="2" id="KW-1185">Reference proteome</keyword>